<sequence length="304" mass="34075">MRGSLIQRSCMVLVGLSLLCAAAAISSPAAGQSASGSARMWEQLISGAATLRLPTGFLKAMPPDFVQFEFDDLRTYAAEYHPGEHRMVLNRTLSFHAAGRDVRPLTTMTSKELEVLYHELFHAYIDYLESKESGGVLPGPEQGLIAFAREMQVCRYREVLITPVIQRSHETEVRYLSDPEAWEALNETWAVFVGWAIWNQLEIEKKGRRSMNDTAQLSGEWVSRFRRAIEAGEFRGYYAPQDPDERRVTQKRFLAPGSQLSLEESQRLMKQVLGLPEKIIEAAAKAVGQGKNISVGRPCQVEPS</sequence>
<gene>
    <name evidence="2" type="ORF">NITLEN_10002</name>
</gene>
<evidence type="ECO:0008006" key="4">
    <source>
        <dbReference type="Google" id="ProtNLM"/>
    </source>
</evidence>
<protein>
    <recommendedName>
        <fullName evidence="4">DUF1570 domain-containing protein</fullName>
    </recommendedName>
</protein>
<dbReference type="Proteomes" id="UP000248168">
    <property type="component" value="Unassembled WGS sequence"/>
</dbReference>
<dbReference type="EMBL" id="OUNR01000001">
    <property type="protein sequence ID" value="SPP62916.1"/>
    <property type="molecule type" value="Genomic_DNA"/>
</dbReference>
<evidence type="ECO:0000313" key="2">
    <source>
        <dbReference type="EMBL" id="SPP62916.1"/>
    </source>
</evidence>
<accession>A0A330L7K8</accession>
<proteinExistence type="predicted"/>
<keyword evidence="3" id="KW-1185">Reference proteome</keyword>
<organism evidence="2 3">
    <name type="scientific">Nitrospira lenta</name>
    <dbReference type="NCBI Taxonomy" id="1436998"/>
    <lineage>
        <taxon>Bacteria</taxon>
        <taxon>Pseudomonadati</taxon>
        <taxon>Nitrospirota</taxon>
        <taxon>Nitrospiria</taxon>
        <taxon>Nitrospirales</taxon>
        <taxon>Nitrospiraceae</taxon>
        <taxon>Nitrospira</taxon>
    </lineage>
</organism>
<evidence type="ECO:0000256" key="1">
    <source>
        <dbReference type="SAM" id="SignalP"/>
    </source>
</evidence>
<feature type="chain" id="PRO_5016319880" description="DUF1570 domain-containing protein" evidence="1">
    <location>
        <begin position="32"/>
        <end position="304"/>
    </location>
</feature>
<feature type="signal peptide" evidence="1">
    <location>
        <begin position="1"/>
        <end position="31"/>
    </location>
</feature>
<dbReference type="InParanoid" id="A0A330L7K8"/>
<keyword evidence="1" id="KW-0732">Signal</keyword>
<evidence type="ECO:0000313" key="3">
    <source>
        <dbReference type="Proteomes" id="UP000248168"/>
    </source>
</evidence>
<name>A0A330L7K8_9BACT</name>
<reference evidence="3" key="1">
    <citation type="submission" date="2018-04" db="EMBL/GenBank/DDBJ databases">
        <authorList>
            <person name="Lucker S."/>
            <person name="Sakoula D."/>
        </authorList>
    </citation>
    <scope>NUCLEOTIDE SEQUENCE [LARGE SCALE GENOMIC DNA]</scope>
</reference>
<dbReference type="AlphaFoldDB" id="A0A330L7K8"/>